<dbReference type="Pfam" id="PF06200">
    <property type="entry name" value="tify"/>
    <property type="match status" value="1"/>
</dbReference>
<feature type="compositionally biased region" description="Polar residues" evidence="2">
    <location>
        <begin position="596"/>
        <end position="618"/>
    </location>
</feature>
<evidence type="ECO:0000256" key="2">
    <source>
        <dbReference type="SAM" id="MobiDB-lite"/>
    </source>
</evidence>
<reference evidence="4" key="1">
    <citation type="submission" date="2024-02" db="EMBL/GenBank/DDBJ databases">
        <authorList>
            <consortium name="ELIXIR-Norway"/>
            <consortium name="Elixir Norway"/>
        </authorList>
    </citation>
    <scope>NUCLEOTIDE SEQUENCE</scope>
</reference>
<feature type="region of interest" description="Disordered" evidence="2">
    <location>
        <begin position="482"/>
        <end position="515"/>
    </location>
</feature>
<feature type="compositionally biased region" description="Basic and acidic residues" evidence="2">
    <location>
        <begin position="559"/>
        <end position="572"/>
    </location>
</feature>
<feature type="region of interest" description="Disordered" evidence="2">
    <location>
        <begin position="233"/>
        <end position="290"/>
    </location>
</feature>
<feature type="compositionally biased region" description="Low complexity" evidence="2">
    <location>
        <begin position="482"/>
        <end position="511"/>
    </location>
</feature>
<feature type="compositionally biased region" description="Acidic residues" evidence="2">
    <location>
        <begin position="55"/>
        <end position="69"/>
    </location>
</feature>
<gene>
    <name evidence="4" type="ORF">CSSPTR1EN2_LOCUS21908</name>
</gene>
<dbReference type="PROSITE" id="PS51320">
    <property type="entry name" value="TIFY"/>
    <property type="match status" value="1"/>
</dbReference>
<protein>
    <recommendedName>
        <fullName evidence="3">Tify domain-containing protein</fullName>
    </recommendedName>
</protein>
<dbReference type="EMBL" id="OZ019900">
    <property type="protein sequence ID" value="CAK9233995.1"/>
    <property type="molecule type" value="Genomic_DNA"/>
</dbReference>
<dbReference type="PANTHER" id="PTHR33077">
    <property type="entry name" value="PROTEIN TIFY 4A-RELATED-RELATED"/>
    <property type="match status" value="1"/>
</dbReference>
<dbReference type="InterPro" id="IPR010399">
    <property type="entry name" value="Tify_dom"/>
</dbReference>
<feature type="region of interest" description="Disordered" evidence="2">
    <location>
        <begin position="25"/>
        <end position="71"/>
    </location>
</feature>
<organism evidence="4 5">
    <name type="scientific">Sphagnum troendelagicum</name>
    <dbReference type="NCBI Taxonomy" id="128251"/>
    <lineage>
        <taxon>Eukaryota</taxon>
        <taxon>Viridiplantae</taxon>
        <taxon>Streptophyta</taxon>
        <taxon>Embryophyta</taxon>
        <taxon>Bryophyta</taxon>
        <taxon>Sphagnophytina</taxon>
        <taxon>Sphagnopsida</taxon>
        <taxon>Sphagnales</taxon>
        <taxon>Sphagnaceae</taxon>
        <taxon>Sphagnum</taxon>
    </lineage>
</organism>
<feature type="compositionally biased region" description="Polar residues" evidence="2">
    <location>
        <begin position="245"/>
        <end position="260"/>
    </location>
</feature>
<dbReference type="SMART" id="SM00979">
    <property type="entry name" value="TIFY"/>
    <property type="match status" value="1"/>
</dbReference>
<comment type="similarity">
    <text evidence="1">Belongs to the TIFY/JAZ family.</text>
</comment>
<evidence type="ECO:0000313" key="4">
    <source>
        <dbReference type="EMBL" id="CAK9233995.1"/>
    </source>
</evidence>
<name>A0ABP0UZ97_9BRYO</name>
<accession>A0ABP0UZ97</accession>
<keyword evidence="5" id="KW-1185">Reference proteome</keyword>
<evidence type="ECO:0000259" key="3">
    <source>
        <dbReference type="PROSITE" id="PS51320"/>
    </source>
</evidence>
<proteinExistence type="inferred from homology"/>
<feature type="compositionally biased region" description="Acidic residues" evidence="2">
    <location>
        <begin position="693"/>
        <end position="702"/>
    </location>
</feature>
<feature type="domain" description="Tify" evidence="3">
    <location>
        <begin position="407"/>
        <end position="442"/>
    </location>
</feature>
<feature type="compositionally biased region" description="Low complexity" evidence="2">
    <location>
        <begin position="579"/>
        <end position="595"/>
    </location>
</feature>
<dbReference type="Proteomes" id="UP001497512">
    <property type="component" value="Chromosome 8"/>
</dbReference>
<dbReference type="PANTHER" id="PTHR33077:SF60">
    <property type="entry name" value="TIFY DOMAIN-CONTAINING PROTEIN"/>
    <property type="match status" value="1"/>
</dbReference>
<feature type="compositionally biased region" description="Basic and acidic residues" evidence="2">
    <location>
        <begin position="261"/>
        <end position="290"/>
    </location>
</feature>
<dbReference type="Pfam" id="PF09425">
    <property type="entry name" value="Jas_motif"/>
    <property type="match status" value="1"/>
</dbReference>
<dbReference type="InterPro" id="IPR040390">
    <property type="entry name" value="TIFY/JAZ"/>
</dbReference>
<feature type="region of interest" description="Disordered" evidence="2">
    <location>
        <begin position="551"/>
        <end position="640"/>
    </location>
</feature>
<feature type="region of interest" description="Disordered" evidence="2">
    <location>
        <begin position="666"/>
        <end position="702"/>
    </location>
</feature>
<evidence type="ECO:0000313" key="5">
    <source>
        <dbReference type="Proteomes" id="UP001497512"/>
    </source>
</evidence>
<feature type="compositionally biased region" description="Polar residues" evidence="2">
    <location>
        <begin position="666"/>
        <end position="684"/>
    </location>
</feature>
<sequence>MAGNGSAVQAVDLLGILNKRRSASAKEQRSCSISAAQDHEQPPTLVKPVPSNVLEDQDEEEEEEEEEEVVGGSVVVMGVAAMATTTVKRPASTEISRDKNLAAAEEREKSIARLRRRSCGGYESMQQLQESKAGSVKISSAADDCSNYTKAHGKTNCKSSCADLLHVQQQQLPPITSPCPTSWVDHSTTSINPMRSSSMISPLGWLNQMSLQHDLQQQKKKAVEQQLLLSSSNSQAPTAAARNSMMVQQQDDAASETSSHTAEDRHLHEEAAERVDDHDSPDHEPSEDHTPLQQLSVLIPHNIIHEEQLPLQPAAANDQPASSSCTTAAAAAGFGSPLPLLQLQHFGPTTSLNVAAATTTTASGHLESSIKTNVAAMESTQDKLKPVAAAAAAAAPHQVGGGAVVQVLPPTAQLTIFYAGVVHAYDDVPLDKLQAIMLLAGSRNTKSSSYTNLPGSRGASATATTAHPFLAPIIIPQATRIPSSSVPSTAHTTAVTTAPTTTARPSSSASPGILTRPIARNVHTITELPQARKASLARFLEKRKDRVRTKAPYPLTFAIKKEGPSTPWRDKSPSPPQRQPQTRSPSPAALLAGSSHQSAVMPSSTNSRDPLQYYKSSDTSSEPNSPTRSPPTPPRLSTASGYVVNTTAGSCSAAAGVKDFERRQQLVNSIPHYQSEKSSPLQKSSGDEKGEEASMEEEDGTS</sequence>
<dbReference type="InterPro" id="IPR018467">
    <property type="entry name" value="CCT_CS"/>
</dbReference>
<evidence type="ECO:0000256" key="1">
    <source>
        <dbReference type="ARBA" id="ARBA00008614"/>
    </source>
</evidence>